<keyword evidence="4" id="KW-1003">Cell membrane</keyword>
<dbReference type="PANTHER" id="PTHR46494">
    <property type="entry name" value="CORA FAMILY METAL ION TRANSPORTER (EUROFUNG)"/>
    <property type="match status" value="1"/>
</dbReference>
<comment type="similarity">
    <text evidence="2">Belongs to the CorA metal ion transporter (MIT) (TC 1.A.35) family.</text>
</comment>
<evidence type="ECO:0000313" key="9">
    <source>
        <dbReference type="EMBL" id="PIR38401.1"/>
    </source>
</evidence>
<comment type="subcellular location">
    <subcellularLocation>
        <location evidence="1">Cell membrane</location>
        <topology evidence="1">Multi-pass membrane protein</topology>
    </subcellularLocation>
</comment>
<dbReference type="SUPFAM" id="SSF144083">
    <property type="entry name" value="Magnesium transport protein CorA, transmembrane region"/>
    <property type="match status" value="1"/>
</dbReference>
<name>A0A2H0QVV3_9BACT</name>
<dbReference type="AlphaFoldDB" id="A0A2H0QVV3"/>
<evidence type="ECO:0000256" key="8">
    <source>
        <dbReference type="SAM" id="Phobius"/>
    </source>
</evidence>
<keyword evidence="6 8" id="KW-1133">Transmembrane helix</keyword>
<gene>
    <name evidence="9" type="ORF">COV34_02225</name>
</gene>
<feature type="transmembrane region" description="Helical" evidence="8">
    <location>
        <begin position="247"/>
        <end position="269"/>
    </location>
</feature>
<keyword evidence="5 8" id="KW-0812">Transmembrane</keyword>
<dbReference type="GO" id="GO:0000287">
    <property type="term" value="F:magnesium ion binding"/>
    <property type="evidence" value="ECO:0007669"/>
    <property type="project" value="TreeGrafter"/>
</dbReference>
<dbReference type="PANTHER" id="PTHR46494:SF1">
    <property type="entry name" value="CORA FAMILY METAL ION TRANSPORTER (EUROFUNG)"/>
    <property type="match status" value="1"/>
</dbReference>
<evidence type="ECO:0008006" key="11">
    <source>
        <dbReference type="Google" id="ProtNLM"/>
    </source>
</evidence>
<dbReference type="SUPFAM" id="SSF143865">
    <property type="entry name" value="CorA soluble domain-like"/>
    <property type="match status" value="1"/>
</dbReference>
<dbReference type="Pfam" id="PF01544">
    <property type="entry name" value="CorA"/>
    <property type="match status" value="1"/>
</dbReference>
<reference evidence="9 10" key="1">
    <citation type="submission" date="2017-09" db="EMBL/GenBank/DDBJ databases">
        <title>Depth-based differentiation of microbial function through sediment-hosted aquifers and enrichment of novel symbionts in the deep terrestrial subsurface.</title>
        <authorList>
            <person name="Probst A.J."/>
            <person name="Ladd B."/>
            <person name="Jarett J.K."/>
            <person name="Geller-Mcgrath D.E."/>
            <person name="Sieber C.M."/>
            <person name="Emerson J.B."/>
            <person name="Anantharaman K."/>
            <person name="Thomas B.C."/>
            <person name="Malmstrom R."/>
            <person name="Stieglmeier M."/>
            <person name="Klingl A."/>
            <person name="Woyke T."/>
            <person name="Ryan C.M."/>
            <person name="Banfield J.F."/>
        </authorList>
    </citation>
    <scope>NUCLEOTIDE SEQUENCE [LARGE SCALE GENOMIC DNA]</scope>
    <source>
        <strain evidence="9">CG10_big_fil_rev_8_21_14_0_10_42_12</strain>
    </source>
</reference>
<proteinExistence type="inferred from homology"/>
<evidence type="ECO:0000256" key="2">
    <source>
        <dbReference type="ARBA" id="ARBA00009765"/>
    </source>
</evidence>
<dbReference type="EMBL" id="PCXL01000011">
    <property type="protein sequence ID" value="PIR38401.1"/>
    <property type="molecule type" value="Genomic_DNA"/>
</dbReference>
<dbReference type="GO" id="GO:0015095">
    <property type="term" value="F:magnesium ion transmembrane transporter activity"/>
    <property type="evidence" value="ECO:0007669"/>
    <property type="project" value="TreeGrafter"/>
</dbReference>
<evidence type="ECO:0000256" key="3">
    <source>
        <dbReference type="ARBA" id="ARBA00022448"/>
    </source>
</evidence>
<dbReference type="GO" id="GO:0005886">
    <property type="term" value="C:plasma membrane"/>
    <property type="evidence" value="ECO:0007669"/>
    <property type="project" value="UniProtKB-SubCell"/>
</dbReference>
<dbReference type="Gene3D" id="1.20.58.340">
    <property type="entry name" value="Magnesium transport protein CorA, transmembrane region"/>
    <property type="match status" value="2"/>
</dbReference>
<evidence type="ECO:0000256" key="1">
    <source>
        <dbReference type="ARBA" id="ARBA00004651"/>
    </source>
</evidence>
<feature type="transmembrane region" description="Helical" evidence="8">
    <location>
        <begin position="281"/>
        <end position="299"/>
    </location>
</feature>
<evidence type="ECO:0000256" key="6">
    <source>
        <dbReference type="ARBA" id="ARBA00022989"/>
    </source>
</evidence>
<dbReference type="GO" id="GO:0050897">
    <property type="term" value="F:cobalt ion binding"/>
    <property type="evidence" value="ECO:0007669"/>
    <property type="project" value="TreeGrafter"/>
</dbReference>
<evidence type="ECO:0000256" key="4">
    <source>
        <dbReference type="ARBA" id="ARBA00022475"/>
    </source>
</evidence>
<organism evidence="9 10">
    <name type="scientific">Candidatus Zambryskibacteria bacterium CG10_big_fil_rev_8_21_14_0_10_42_12</name>
    <dbReference type="NCBI Taxonomy" id="1975115"/>
    <lineage>
        <taxon>Bacteria</taxon>
        <taxon>Candidatus Zambryskiibacteriota</taxon>
    </lineage>
</organism>
<accession>A0A2H0QVV3</accession>
<comment type="caution">
    <text evidence="9">The sequence shown here is derived from an EMBL/GenBank/DDBJ whole genome shotgun (WGS) entry which is preliminary data.</text>
</comment>
<evidence type="ECO:0000256" key="7">
    <source>
        <dbReference type="ARBA" id="ARBA00023136"/>
    </source>
</evidence>
<evidence type="ECO:0000313" key="10">
    <source>
        <dbReference type="Proteomes" id="UP000231333"/>
    </source>
</evidence>
<dbReference type="InterPro" id="IPR045861">
    <property type="entry name" value="CorA_cytoplasmic_dom"/>
</dbReference>
<sequence length="305" mass="35533">MNTYSYRGVRWLETFAPDEDDLHTIAGEEGLDPFIVRDILAPTPFGYIGEHSDALYAVFHFPVFRLGHSDDKQQELDLVIKDGFLMTVRYDFLEPLEHLATRIRTHEHLSSHHDHQSTYSFHVANAIMKEMYTGVSLDLRAFTDWLHNIEDKIYTGNEREMVSEISLAAREMAEFRSLIHDHEQALKQYEETGIKIFGLQFKESFKEVIREFKNVQRQTRFLSELVTELRETNNSLVTTNQNEIMKVLTIMAFVTFPLSLIAGVFGMNVVDMPVVGQENDFWIIVGAMALGMLIMFIYFRHKRWL</sequence>
<keyword evidence="7 8" id="KW-0472">Membrane</keyword>
<dbReference type="GO" id="GO:0015087">
    <property type="term" value="F:cobalt ion transmembrane transporter activity"/>
    <property type="evidence" value="ECO:0007669"/>
    <property type="project" value="TreeGrafter"/>
</dbReference>
<dbReference type="InterPro" id="IPR045863">
    <property type="entry name" value="CorA_TM1_TM2"/>
</dbReference>
<protein>
    <recommendedName>
        <fullName evidence="11">Magnesium transporter CorA</fullName>
    </recommendedName>
</protein>
<dbReference type="Proteomes" id="UP000231333">
    <property type="component" value="Unassembled WGS sequence"/>
</dbReference>
<keyword evidence="3" id="KW-0813">Transport</keyword>
<dbReference type="InterPro" id="IPR002523">
    <property type="entry name" value="MgTranspt_CorA/ZnTranspt_ZntB"/>
</dbReference>
<dbReference type="Gene3D" id="3.30.460.20">
    <property type="entry name" value="CorA soluble domain-like"/>
    <property type="match status" value="1"/>
</dbReference>
<evidence type="ECO:0000256" key="5">
    <source>
        <dbReference type="ARBA" id="ARBA00022692"/>
    </source>
</evidence>